<comment type="caution">
    <text evidence="1">The sequence shown here is derived from an EMBL/GenBank/DDBJ whole genome shotgun (WGS) entry which is preliminary data.</text>
</comment>
<gene>
    <name evidence="1" type="ORF">ACOLOM_LOCUS3666</name>
</gene>
<reference evidence="1" key="1">
    <citation type="submission" date="2021-06" db="EMBL/GenBank/DDBJ databases">
        <authorList>
            <person name="Kallberg Y."/>
            <person name="Tangrot J."/>
            <person name="Rosling A."/>
        </authorList>
    </citation>
    <scope>NUCLEOTIDE SEQUENCE</scope>
    <source>
        <strain evidence="1">CL356</strain>
    </source>
</reference>
<accession>A0ACA9LG47</accession>
<proteinExistence type="predicted"/>
<sequence length="113" mass="12991">MQDQDSMNTQIMKLIQQNETQRVLLSDIKTFLQSQQDHNHQAQNGNVAVAKDLNDMVRENDELRKQNEELRRKVDRLEKTLRDLNLPTDNDGSENVKVPDGFSDITNNASNAL</sequence>
<dbReference type="Proteomes" id="UP000789525">
    <property type="component" value="Unassembled WGS sequence"/>
</dbReference>
<evidence type="ECO:0000313" key="1">
    <source>
        <dbReference type="EMBL" id="CAG8521259.1"/>
    </source>
</evidence>
<evidence type="ECO:0000313" key="2">
    <source>
        <dbReference type="Proteomes" id="UP000789525"/>
    </source>
</evidence>
<keyword evidence="2" id="KW-1185">Reference proteome</keyword>
<dbReference type="EMBL" id="CAJVPT010005556">
    <property type="protein sequence ID" value="CAG8521259.1"/>
    <property type="molecule type" value="Genomic_DNA"/>
</dbReference>
<protein>
    <submittedName>
        <fullName evidence="1">14812_t:CDS:1</fullName>
    </submittedName>
</protein>
<organism evidence="1 2">
    <name type="scientific">Acaulospora colombiana</name>
    <dbReference type="NCBI Taxonomy" id="27376"/>
    <lineage>
        <taxon>Eukaryota</taxon>
        <taxon>Fungi</taxon>
        <taxon>Fungi incertae sedis</taxon>
        <taxon>Mucoromycota</taxon>
        <taxon>Glomeromycotina</taxon>
        <taxon>Glomeromycetes</taxon>
        <taxon>Diversisporales</taxon>
        <taxon>Acaulosporaceae</taxon>
        <taxon>Acaulospora</taxon>
    </lineage>
</organism>
<name>A0ACA9LG47_9GLOM</name>